<dbReference type="InterPro" id="IPR036590">
    <property type="entry name" value="SRAP-like"/>
</dbReference>
<name>A0A8J7U5V3_9BACT</name>
<keyword evidence="3" id="KW-0227">DNA damage</keyword>
<dbReference type="GO" id="GO:0106300">
    <property type="term" value="P:protein-DNA covalent cross-linking repair"/>
    <property type="evidence" value="ECO:0007669"/>
    <property type="project" value="InterPro"/>
</dbReference>
<keyword evidence="4 8" id="KW-0378">Hydrolase</keyword>
<keyword evidence="5" id="KW-0190">Covalent protein-DNA linkage</keyword>
<keyword evidence="11" id="KW-1185">Reference proteome</keyword>
<dbReference type="AlphaFoldDB" id="A0A8J7U5V3"/>
<protein>
    <recommendedName>
        <fullName evidence="8">Abasic site processing protein</fullName>
        <ecNumber evidence="8">3.4.-.-</ecNumber>
    </recommendedName>
</protein>
<evidence type="ECO:0000256" key="6">
    <source>
        <dbReference type="ARBA" id="ARBA00023125"/>
    </source>
</evidence>
<gene>
    <name evidence="10" type="ORF">J3U88_20460</name>
</gene>
<dbReference type="InterPro" id="IPR003738">
    <property type="entry name" value="SRAP"/>
</dbReference>
<evidence type="ECO:0000313" key="11">
    <source>
        <dbReference type="Proteomes" id="UP000664417"/>
    </source>
</evidence>
<dbReference type="EC" id="3.4.-.-" evidence="8"/>
<evidence type="ECO:0000256" key="8">
    <source>
        <dbReference type="RuleBase" id="RU364100"/>
    </source>
</evidence>
<feature type="region of interest" description="Disordered" evidence="9">
    <location>
        <begin position="204"/>
        <end position="235"/>
    </location>
</feature>
<dbReference type="Gene3D" id="3.90.1680.10">
    <property type="entry name" value="SOS response associated peptidase-like"/>
    <property type="match status" value="1"/>
</dbReference>
<dbReference type="PANTHER" id="PTHR13604:SF0">
    <property type="entry name" value="ABASIC SITE PROCESSING PROTEIN HMCES"/>
    <property type="match status" value="1"/>
</dbReference>
<keyword evidence="6" id="KW-0238">DNA-binding</keyword>
<comment type="caution">
    <text evidence="10">The sequence shown here is derived from an EMBL/GenBank/DDBJ whole genome shotgun (WGS) entry which is preliminary data.</text>
</comment>
<evidence type="ECO:0000256" key="4">
    <source>
        <dbReference type="ARBA" id="ARBA00022801"/>
    </source>
</evidence>
<comment type="similarity">
    <text evidence="1 8">Belongs to the SOS response-associated peptidase family.</text>
</comment>
<dbReference type="GO" id="GO:0016829">
    <property type="term" value="F:lyase activity"/>
    <property type="evidence" value="ECO:0007669"/>
    <property type="project" value="UniProtKB-KW"/>
</dbReference>
<dbReference type="SUPFAM" id="SSF143081">
    <property type="entry name" value="BB1717-like"/>
    <property type="match status" value="1"/>
</dbReference>
<dbReference type="PANTHER" id="PTHR13604">
    <property type="entry name" value="DC12-RELATED"/>
    <property type="match status" value="1"/>
</dbReference>
<evidence type="ECO:0000256" key="7">
    <source>
        <dbReference type="ARBA" id="ARBA00023239"/>
    </source>
</evidence>
<keyword evidence="2 8" id="KW-0645">Protease</keyword>
<dbReference type="Proteomes" id="UP000664417">
    <property type="component" value="Unassembled WGS sequence"/>
</dbReference>
<evidence type="ECO:0000313" key="10">
    <source>
        <dbReference type="EMBL" id="MBO1320863.1"/>
    </source>
</evidence>
<evidence type="ECO:0000256" key="5">
    <source>
        <dbReference type="ARBA" id="ARBA00023124"/>
    </source>
</evidence>
<dbReference type="EMBL" id="JAFREP010000020">
    <property type="protein sequence ID" value="MBO1320863.1"/>
    <property type="molecule type" value="Genomic_DNA"/>
</dbReference>
<dbReference type="GO" id="GO:0006508">
    <property type="term" value="P:proteolysis"/>
    <property type="evidence" value="ECO:0007669"/>
    <property type="project" value="UniProtKB-KW"/>
</dbReference>
<evidence type="ECO:0000256" key="9">
    <source>
        <dbReference type="SAM" id="MobiDB-lite"/>
    </source>
</evidence>
<dbReference type="GO" id="GO:0008233">
    <property type="term" value="F:peptidase activity"/>
    <property type="evidence" value="ECO:0007669"/>
    <property type="project" value="UniProtKB-KW"/>
</dbReference>
<dbReference type="GO" id="GO:0003697">
    <property type="term" value="F:single-stranded DNA binding"/>
    <property type="evidence" value="ECO:0007669"/>
    <property type="project" value="InterPro"/>
</dbReference>
<sequence>MYLPAQTIASFFLILNEPDHPPRYNIAPTQPVLAVFQSPAGRRGVPMRWGLIPHWARDIKIGAKLANARSETLHEKPSFRTAFNRRRCLIPADGFYEWVAVKGRKQPYFIRRRDGNPLAFAGLWEVWVAADQSELVSCTIVTTAANREMTPVHHRMPVILEPGQFDRWLDPDNQNPRSLCDLMRPMRDGGLVLQAVDDYVNRTGNEGPRCIEPAATFPTPSSPPEPPAQMNLFED</sequence>
<evidence type="ECO:0000256" key="1">
    <source>
        <dbReference type="ARBA" id="ARBA00008136"/>
    </source>
</evidence>
<evidence type="ECO:0000256" key="3">
    <source>
        <dbReference type="ARBA" id="ARBA00022763"/>
    </source>
</evidence>
<accession>A0A8J7U5V3</accession>
<keyword evidence="7" id="KW-0456">Lyase</keyword>
<organism evidence="10 11">
    <name type="scientific">Acanthopleuribacter pedis</name>
    <dbReference type="NCBI Taxonomy" id="442870"/>
    <lineage>
        <taxon>Bacteria</taxon>
        <taxon>Pseudomonadati</taxon>
        <taxon>Acidobacteriota</taxon>
        <taxon>Holophagae</taxon>
        <taxon>Acanthopleuribacterales</taxon>
        <taxon>Acanthopleuribacteraceae</taxon>
        <taxon>Acanthopleuribacter</taxon>
    </lineage>
</organism>
<proteinExistence type="inferred from homology"/>
<dbReference type="Pfam" id="PF02586">
    <property type="entry name" value="SRAP"/>
    <property type="match status" value="1"/>
</dbReference>
<evidence type="ECO:0000256" key="2">
    <source>
        <dbReference type="ARBA" id="ARBA00022670"/>
    </source>
</evidence>
<reference evidence="10" key="1">
    <citation type="submission" date="2021-03" db="EMBL/GenBank/DDBJ databases">
        <authorList>
            <person name="Wang G."/>
        </authorList>
    </citation>
    <scope>NUCLEOTIDE SEQUENCE</scope>
    <source>
        <strain evidence="10">KCTC 12899</strain>
    </source>
</reference>